<protein>
    <submittedName>
        <fullName evidence="2">Uncharacterized protein</fullName>
    </submittedName>
</protein>
<evidence type="ECO:0000256" key="1">
    <source>
        <dbReference type="SAM" id="MobiDB-lite"/>
    </source>
</evidence>
<dbReference type="PANTHER" id="PTHR31973:SF187">
    <property type="entry name" value="MUTATOR TRANSPOSASE MUDRA PROTEIN"/>
    <property type="match status" value="1"/>
</dbReference>
<evidence type="ECO:0000313" key="2">
    <source>
        <dbReference type="EMBL" id="KAF6170099.1"/>
    </source>
</evidence>
<dbReference type="PANTHER" id="PTHR31973">
    <property type="entry name" value="POLYPROTEIN, PUTATIVE-RELATED"/>
    <property type="match status" value="1"/>
</dbReference>
<accession>A0A7J7NSG3</accession>
<keyword evidence="3" id="KW-1185">Reference proteome</keyword>
<evidence type="ECO:0000313" key="3">
    <source>
        <dbReference type="Proteomes" id="UP000541444"/>
    </source>
</evidence>
<comment type="caution">
    <text evidence="2">The sequence shown here is derived from an EMBL/GenBank/DDBJ whole genome shotgun (WGS) entry which is preliminary data.</text>
</comment>
<organism evidence="2 3">
    <name type="scientific">Kingdonia uniflora</name>
    <dbReference type="NCBI Taxonomy" id="39325"/>
    <lineage>
        <taxon>Eukaryota</taxon>
        <taxon>Viridiplantae</taxon>
        <taxon>Streptophyta</taxon>
        <taxon>Embryophyta</taxon>
        <taxon>Tracheophyta</taxon>
        <taxon>Spermatophyta</taxon>
        <taxon>Magnoliopsida</taxon>
        <taxon>Ranunculales</taxon>
        <taxon>Circaeasteraceae</taxon>
        <taxon>Kingdonia</taxon>
    </lineage>
</organism>
<dbReference type="EMBL" id="JACGCM010000604">
    <property type="protein sequence ID" value="KAF6170099.1"/>
    <property type="molecule type" value="Genomic_DNA"/>
</dbReference>
<proteinExistence type="predicted"/>
<reference evidence="2 3" key="1">
    <citation type="journal article" date="2020" name="IScience">
        <title>Genome Sequencing of the Endangered Kingdonia uniflora (Circaeasteraceae, Ranunculales) Reveals Potential Mechanisms of Evolutionary Specialization.</title>
        <authorList>
            <person name="Sun Y."/>
            <person name="Deng T."/>
            <person name="Zhang A."/>
            <person name="Moore M.J."/>
            <person name="Landis J.B."/>
            <person name="Lin N."/>
            <person name="Zhang H."/>
            <person name="Zhang X."/>
            <person name="Huang J."/>
            <person name="Zhang X."/>
            <person name="Sun H."/>
            <person name="Wang H."/>
        </authorList>
    </citation>
    <scope>NUCLEOTIDE SEQUENCE [LARGE SCALE GENOMIC DNA]</scope>
    <source>
        <strain evidence="2">TB1705</strain>
        <tissue evidence="2">Leaf</tissue>
    </source>
</reference>
<feature type="region of interest" description="Disordered" evidence="1">
    <location>
        <begin position="87"/>
        <end position="141"/>
    </location>
</feature>
<gene>
    <name evidence="2" type="ORF">GIB67_025788</name>
</gene>
<sequence length="370" mass="42348">DEIPLGIVDPIDLDAISEVLLIDSDDDAHIEEIATQSKFKLKSKFQNESKIKNKFIKGREKSDNEVIVENTDVGGNTVGLGVEDMGGNTVDGEHRGGVKDMGVNTDNWSELDPDNLNAEEGYYSTHTSQDGDDGPTQENIDKSDLEFRDLAKEYDNIFTEEEDAVHSVPPQPTYAWNAWSIRKEKIVGSYDEGYIMQSELCLQILHSNPGSIAVISKYHDTSQWTGTCVMFKASINGFLNGCRPTVGLDRYFLKVCYGRFCFKHMYKNMKKVYKGTHLESLVWKAAKAYKQVEKKNLLDELKLDNPSTHDWLMKEPFEHWTRSHFDFTAKCEHITNNFFESFNNWIIKIRDKPLHKSTREIELNVDEINV</sequence>
<dbReference type="Proteomes" id="UP000541444">
    <property type="component" value="Unassembled WGS sequence"/>
</dbReference>
<dbReference type="OrthoDB" id="785835at2759"/>
<name>A0A7J7NSG3_9MAGN</name>
<feature type="non-terminal residue" evidence="2">
    <location>
        <position position="1"/>
    </location>
</feature>
<dbReference type="AlphaFoldDB" id="A0A7J7NSG3"/>